<keyword evidence="1" id="KW-0472">Membrane</keyword>
<keyword evidence="1" id="KW-1133">Transmembrane helix</keyword>
<dbReference type="Gene3D" id="3.20.20.370">
    <property type="entry name" value="Glycoside hydrolase/deacetylase"/>
    <property type="match status" value="1"/>
</dbReference>
<gene>
    <name evidence="3" type="primary">pdaB</name>
    <name evidence="3" type="ORF">WAK64_19475</name>
</gene>
<dbReference type="Proteomes" id="UP001312865">
    <property type="component" value="Unassembled WGS sequence"/>
</dbReference>
<reference evidence="3 4" key="1">
    <citation type="journal article" date="2018" name="J. Microbiol.">
        <title>Bacillus spongiae sp. nov., isolated from sponge of Jeju Island.</title>
        <authorList>
            <person name="Lee G.E."/>
            <person name="Im W.T."/>
            <person name="Park J.S."/>
        </authorList>
    </citation>
    <scope>NUCLEOTIDE SEQUENCE [LARGE SCALE GENOMIC DNA]</scope>
    <source>
        <strain evidence="3 4">135PIL107-10</strain>
    </source>
</reference>
<feature type="domain" description="NodB homology" evidence="2">
    <location>
        <begin position="54"/>
        <end position="234"/>
    </location>
</feature>
<evidence type="ECO:0000256" key="1">
    <source>
        <dbReference type="SAM" id="Phobius"/>
    </source>
</evidence>
<feature type="transmembrane region" description="Helical" evidence="1">
    <location>
        <begin position="12"/>
        <end position="31"/>
    </location>
</feature>
<dbReference type="EMBL" id="JBBAXC010000021">
    <property type="protein sequence ID" value="MEI5909235.1"/>
    <property type="molecule type" value="Genomic_DNA"/>
</dbReference>
<protein>
    <submittedName>
        <fullName evidence="3">Polysaccharide deacetylase family sporulation protein PdaB</fullName>
    </submittedName>
</protein>
<name>A0ABU8HIN2_9BACI</name>
<keyword evidence="1" id="KW-0812">Transmembrane</keyword>
<dbReference type="Pfam" id="PF01522">
    <property type="entry name" value="Polysacc_deac_1"/>
    <property type="match status" value="1"/>
</dbReference>
<dbReference type="SUPFAM" id="SSF88713">
    <property type="entry name" value="Glycoside hydrolase/deacetylase"/>
    <property type="match status" value="1"/>
</dbReference>
<comment type="caution">
    <text evidence="3">The sequence shown here is derived from an EMBL/GenBank/DDBJ whole genome shotgun (WGS) entry which is preliminary data.</text>
</comment>
<organism evidence="3 4">
    <name type="scientific">Bacillus spongiae</name>
    <dbReference type="NCBI Taxonomy" id="2683610"/>
    <lineage>
        <taxon>Bacteria</taxon>
        <taxon>Bacillati</taxon>
        <taxon>Bacillota</taxon>
        <taxon>Bacilli</taxon>
        <taxon>Bacillales</taxon>
        <taxon>Bacillaceae</taxon>
        <taxon>Bacillus</taxon>
    </lineage>
</organism>
<dbReference type="InterPro" id="IPR011330">
    <property type="entry name" value="Glyco_hydro/deAcase_b/a-brl"/>
</dbReference>
<dbReference type="NCBIfam" id="TIGR02764">
    <property type="entry name" value="spore_ybaN_pdaB"/>
    <property type="match status" value="1"/>
</dbReference>
<proteinExistence type="predicted"/>
<dbReference type="RefSeq" id="WP_336588672.1">
    <property type="nucleotide sequence ID" value="NZ_JBBAXC010000021.1"/>
</dbReference>
<sequence length="249" mass="27829">MIQFHVWNVKRLKFISLIIIISFFTAVLFYTQSTNSFPAFSTKEGPRAIFKGEKGIALTFNIGWGDEKAKPILTELKRLNVKSATFFLSGSWAESHPDLTKEIHELGYEIGILGYNYVNYAELEGQEIRNDLSKAIEVFNKLKIDNIKLVRAPTGDFNKEVINIAESLGYTVVHWSVNSHDWTNPGTEKIVANAKPASEGDILLFHASDSAKQTKEALPDIIQSLKAKGNFVTISELIANGEVRTKLVP</sequence>
<dbReference type="InterPro" id="IPR014132">
    <property type="entry name" value="PdaB-like"/>
</dbReference>
<dbReference type="InterPro" id="IPR050248">
    <property type="entry name" value="Polysacc_deacetylase_ArnD"/>
</dbReference>
<dbReference type="PANTHER" id="PTHR10587:SF128">
    <property type="entry name" value="POLYSACCHARIDE DEACETYLASE PDAB-RELATED"/>
    <property type="match status" value="1"/>
</dbReference>
<dbReference type="InterPro" id="IPR002509">
    <property type="entry name" value="NODB_dom"/>
</dbReference>
<keyword evidence="4" id="KW-1185">Reference proteome</keyword>
<evidence type="ECO:0000313" key="3">
    <source>
        <dbReference type="EMBL" id="MEI5909235.1"/>
    </source>
</evidence>
<dbReference type="PROSITE" id="PS51677">
    <property type="entry name" value="NODB"/>
    <property type="match status" value="1"/>
</dbReference>
<accession>A0ABU8HIN2</accession>
<dbReference type="PANTHER" id="PTHR10587">
    <property type="entry name" value="GLYCOSYL TRANSFERASE-RELATED"/>
    <property type="match status" value="1"/>
</dbReference>
<evidence type="ECO:0000313" key="4">
    <source>
        <dbReference type="Proteomes" id="UP001312865"/>
    </source>
</evidence>
<evidence type="ECO:0000259" key="2">
    <source>
        <dbReference type="PROSITE" id="PS51677"/>
    </source>
</evidence>